<keyword evidence="1" id="KW-1133">Transmembrane helix</keyword>
<proteinExistence type="predicted"/>
<name>A0ABV0X6L2_9TELE</name>
<dbReference type="Proteomes" id="UP001444071">
    <property type="component" value="Unassembled WGS sequence"/>
</dbReference>
<comment type="caution">
    <text evidence="2">The sequence shown here is derived from an EMBL/GenBank/DDBJ whole genome shotgun (WGS) entry which is preliminary data.</text>
</comment>
<evidence type="ECO:0000256" key="1">
    <source>
        <dbReference type="SAM" id="Phobius"/>
    </source>
</evidence>
<reference evidence="2 3" key="1">
    <citation type="submission" date="2021-06" db="EMBL/GenBank/DDBJ databases">
        <authorList>
            <person name="Palmer J.M."/>
        </authorList>
    </citation>
    <scope>NUCLEOTIDE SEQUENCE [LARGE SCALE GENOMIC DNA]</scope>
    <source>
        <strain evidence="2 3">XR_2019</strain>
        <tissue evidence="2">Muscle</tissue>
    </source>
</reference>
<evidence type="ECO:0000313" key="3">
    <source>
        <dbReference type="Proteomes" id="UP001444071"/>
    </source>
</evidence>
<dbReference type="EMBL" id="JAHRIM010090479">
    <property type="protein sequence ID" value="MEQ2276863.1"/>
    <property type="molecule type" value="Genomic_DNA"/>
</dbReference>
<evidence type="ECO:0000313" key="2">
    <source>
        <dbReference type="EMBL" id="MEQ2276863.1"/>
    </source>
</evidence>
<feature type="transmembrane region" description="Helical" evidence="1">
    <location>
        <begin position="12"/>
        <end position="30"/>
    </location>
</feature>
<keyword evidence="1" id="KW-0812">Transmembrane</keyword>
<gene>
    <name evidence="2" type="ORF">XENORESO_012808</name>
</gene>
<organism evidence="2 3">
    <name type="scientific">Xenotaenia resolanae</name>
    <dbReference type="NCBI Taxonomy" id="208358"/>
    <lineage>
        <taxon>Eukaryota</taxon>
        <taxon>Metazoa</taxon>
        <taxon>Chordata</taxon>
        <taxon>Craniata</taxon>
        <taxon>Vertebrata</taxon>
        <taxon>Euteleostomi</taxon>
        <taxon>Actinopterygii</taxon>
        <taxon>Neopterygii</taxon>
        <taxon>Teleostei</taxon>
        <taxon>Neoteleostei</taxon>
        <taxon>Acanthomorphata</taxon>
        <taxon>Ovalentaria</taxon>
        <taxon>Atherinomorphae</taxon>
        <taxon>Cyprinodontiformes</taxon>
        <taxon>Goodeidae</taxon>
        <taxon>Xenotaenia</taxon>
    </lineage>
</organism>
<evidence type="ECO:0008006" key="4">
    <source>
        <dbReference type="Google" id="ProtNLM"/>
    </source>
</evidence>
<protein>
    <recommendedName>
        <fullName evidence="4">Secreted protein</fullName>
    </recommendedName>
</protein>
<keyword evidence="3" id="KW-1185">Reference proteome</keyword>
<feature type="transmembrane region" description="Helical" evidence="1">
    <location>
        <begin position="79"/>
        <end position="99"/>
    </location>
</feature>
<accession>A0ABV0X6L2</accession>
<keyword evidence="1" id="KW-0472">Membrane</keyword>
<sequence length="123" mass="14388">MIVCPDKLEPRLPVCLLIPVVVSLCWNVSITESVKRPCETFHFHVFPKAPDCWCDCCCCAMLHVDLCLNIDINMLIYTYAWFSCMSPFSVCLRWLIFVLTRQLKISSIFDIFVKSYILWVHFT</sequence>